<protein>
    <recommendedName>
        <fullName evidence="3">Outer membrane protein beta-barrel domain-containing protein</fullName>
    </recommendedName>
</protein>
<dbReference type="Gene3D" id="2.40.160.20">
    <property type="match status" value="1"/>
</dbReference>
<evidence type="ECO:0008006" key="3">
    <source>
        <dbReference type="Google" id="ProtNLM"/>
    </source>
</evidence>
<proteinExistence type="predicted"/>
<dbReference type="EMBL" id="DXFB01000156">
    <property type="protein sequence ID" value="HIX45754.1"/>
    <property type="molecule type" value="Genomic_DNA"/>
</dbReference>
<reference evidence="1" key="2">
    <citation type="submission" date="2021-04" db="EMBL/GenBank/DDBJ databases">
        <authorList>
            <person name="Gilroy R."/>
        </authorList>
    </citation>
    <scope>NUCLEOTIDE SEQUENCE</scope>
    <source>
        <strain evidence="1">ChiHjej12B11-16260</strain>
    </source>
</reference>
<evidence type="ECO:0000313" key="2">
    <source>
        <dbReference type="Proteomes" id="UP000824246"/>
    </source>
</evidence>
<name>A0A9D1VRX3_9BACT</name>
<evidence type="ECO:0000313" key="1">
    <source>
        <dbReference type="EMBL" id="HIX45754.1"/>
    </source>
</evidence>
<accession>A0A9D1VRX3</accession>
<gene>
    <name evidence="1" type="ORF">H9982_05995</name>
</gene>
<reference evidence="1" key="1">
    <citation type="journal article" date="2021" name="PeerJ">
        <title>Extensive microbial diversity within the chicken gut microbiome revealed by metagenomics and culture.</title>
        <authorList>
            <person name="Gilroy R."/>
            <person name="Ravi A."/>
            <person name="Getino M."/>
            <person name="Pursley I."/>
            <person name="Horton D.L."/>
            <person name="Alikhan N.F."/>
            <person name="Baker D."/>
            <person name="Gharbi K."/>
            <person name="Hall N."/>
            <person name="Watson M."/>
            <person name="Adriaenssens E.M."/>
            <person name="Foster-Nyarko E."/>
            <person name="Jarju S."/>
            <person name="Secka A."/>
            <person name="Antonio M."/>
            <person name="Oren A."/>
            <person name="Chaudhuri R.R."/>
            <person name="La Ragione R."/>
            <person name="Hildebrand F."/>
            <person name="Pallen M.J."/>
        </authorList>
    </citation>
    <scope>NUCLEOTIDE SEQUENCE</scope>
    <source>
        <strain evidence="1">ChiHjej12B11-16260</strain>
    </source>
</reference>
<sequence>MKKHNLIGSIWLITIASALFAPAAYSQFHVGIDYRYCLGIREQMIGRELYIAEYDMHNYYLQLTAIYQITPQIATGIGISAGMAEYHKLYTFPVFATVRFSPIKSHTPLYIFTDLGYTIPCKDKRSMPQGWIWNTGIGYRWMFRKHFGLNFQFSYFMQQYKGVKTTMYKRYTNKSFTLDRNNLRHSLAFTLGLVF</sequence>
<dbReference type="AlphaFoldDB" id="A0A9D1VRX3"/>
<dbReference type="Proteomes" id="UP000824246">
    <property type="component" value="Unassembled WGS sequence"/>
</dbReference>
<organism evidence="1 2">
    <name type="scientific">Candidatus Barnesiella excrementipullorum</name>
    <dbReference type="NCBI Taxonomy" id="2838479"/>
    <lineage>
        <taxon>Bacteria</taxon>
        <taxon>Pseudomonadati</taxon>
        <taxon>Bacteroidota</taxon>
        <taxon>Bacteroidia</taxon>
        <taxon>Bacteroidales</taxon>
        <taxon>Barnesiellaceae</taxon>
        <taxon>Barnesiella</taxon>
    </lineage>
</organism>
<comment type="caution">
    <text evidence="1">The sequence shown here is derived from an EMBL/GenBank/DDBJ whole genome shotgun (WGS) entry which is preliminary data.</text>
</comment>